<protein>
    <submittedName>
        <fullName evidence="2">Uncharacterized protein</fullName>
    </submittedName>
</protein>
<evidence type="ECO:0000313" key="3">
    <source>
        <dbReference type="Proteomes" id="UP000774804"/>
    </source>
</evidence>
<dbReference type="EMBL" id="RCMI01000125">
    <property type="protein sequence ID" value="KAG2932229.1"/>
    <property type="molecule type" value="Genomic_DNA"/>
</dbReference>
<sequence length="80" mass="8682">MGALSSSVSSAALLVRMNVMVETEFSLTVWSVSPTRTANGKHIYGRSQSSILVPRRTLSSTICIRNTNPTLARQAKSMIL</sequence>
<dbReference type="EMBL" id="RCMG01000147">
    <property type="protein sequence ID" value="KAG2861693.1"/>
    <property type="molecule type" value="Genomic_DNA"/>
</dbReference>
<proteinExistence type="predicted"/>
<comment type="caution">
    <text evidence="2">The sequence shown here is derived from an EMBL/GenBank/DDBJ whole genome shotgun (WGS) entry which is preliminary data.</text>
</comment>
<dbReference type="AlphaFoldDB" id="A0A8T1L673"/>
<reference evidence="2" key="1">
    <citation type="submission" date="2018-10" db="EMBL/GenBank/DDBJ databases">
        <title>Effector identification in a new, highly contiguous assembly of the strawberry crown rot pathogen Phytophthora cactorum.</title>
        <authorList>
            <person name="Armitage A.D."/>
            <person name="Nellist C.F."/>
            <person name="Bates H."/>
            <person name="Vickerstaff R.J."/>
            <person name="Harrison R.J."/>
        </authorList>
    </citation>
    <scope>NUCLEOTIDE SEQUENCE</scope>
    <source>
        <strain evidence="1">15-7</strain>
        <strain evidence="2">4032</strain>
    </source>
</reference>
<accession>A0A8T1L673</accession>
<evidence type="ECO:0000313" key="2">
    <source>
        <dbReference type="EMBL" id="KAG2932229.1"/>
    </source>
</evidence>
<name>A0A8T1L673_9STRA</name>
<evidence type="ECO:0000313" key="1">
    <source>
        <dbReference type="EMBL" id="KAG2861693.1"/>
    </source>
</evidence>
<organism evidence="2 3">
    <name type="scientific">Phytophthora cactorum</name>
    <dbReference type="NCBI Taxonomy" id="29920"/>
    <lineage>
        <taxon>Eukaryota</taxon>
        <taxon>Sar</taxon>
        <taxon>Stramenopiles</taxon>
        <taxon>Oomycota</taxon>
        <taxon>Peronosporomycetes</taxon>
        <taxon>Peronosporales</taxon>
        <taxon>Peronosporaceae</taxon>
        <taxon>Phytophthora</taxon>
    </lineage>
</organism>
<dbReference type="Proteomes" id="UP000735874">
    <property type="component" value="Unassembled WGS sequence"/>
</dbReference>
<gene>
    <name evidence="1" type="ORF">PC113_g6956</name>
    <name evidence="2" type="ORF">PC115_g5861</name>
</gene>
<dbReference type="Proteomes" id="UP000774804">
    <property type="component" value="Unassembled WGS sequence"/>
</dbReference>